<keyword evidence="1" id="KW-1133">Transmembrane helix</keyword>
<keyword evidence="3" id="KW-1185">Reference proteome</keyword>
<protein>
    <submittedName>
        <fullName evidence="2">Terminase B protein, putative</fullName>
    </submittedName>
</protein>
<evidence type="ECO:0000256" key="1">
    <source>
        <dbReference type="SAM" id="Phobius"/>
    </source>
</evidence>
<organism evidence="2 3">
    <name type="scientific">Sinorhizobium sojae CCBAU 05684</name>
    <dbReference type="NCBI Taxonomy" id="716928"/>
    <lineage>
        <taxon>Bacteria</taxon>
        <taxon>Pseudomonadati</taxon>
        <taxon>Pseudomonadota</taxon>
        <taxon>Alphaproteobacteria</taxon>
        <taxon>Hyphomicrobiales</taxon>
        <taxon>Rhizobiaceae</taxon>
        <taxon>Sinorhizobium/Ensifer group</taxon>
        <taxon>Sinorhizobium</taxon>
    </lineage>
</organism>
<dbReference type="eggNOG" id="COG0507">
    <property type="taxonomic scope" value="Bacteria"/>
</dbReference>
<keyword evidence="1" id="KW-0472">Membrane</keyword>
<dbReference type="Gene3D" id="3.30.420.240">
    <property type="match status" value="1"/>
</dbReference>
<dbReference type="Gene3D" id="3.40.50.300">
    <property type="entry name" value="P-loop containing nucleotide triphosphate hydrolases"/>
    <property type="match status" value="1"/>
</dbReference>
<dbReference type="Proteomes" id="UP000217211">
    <property type="component" value="Chromosome"/>
</dbReference>
<keyword evidence="1" id="KW-0812">Transmembrane</keyword>
<evidence type="ECO:0000313" key="3">
    <source>
        <dbReference type="Proteomes" id="UP000217211"/>
    </source>
</evidence>
<feature type="transmembrane region" description="Helical" evidence="1">
    <location>
        <begin position="30"/>
        <end position="48"/>
    </location>
</feature>
<dbReference type="AlphaFoldDB" id="A0A249PCF4"/>
<reference evidence="2 3" key="1">
    <citation type="submission" date="2017-08" db="EMBL/GenBank/DDBJ databases">
        <title>Multipartite genome sequences of Sinorhizobium species nodulating soybeans.</title>
        <authorList>
            <person name="Tian C.F."/>
        </authorList>
    </citation>
    <scope>NUCLEOTIDE SEQUENCE [LARGE SCALE GENOMIC DNA]</scope>
    <source>
        <strain evidence="2 3">CCBAU 05684</strain>
    </source>
</reference>
<evidence type="ECO:0000313" key="2">
    <source>
        <dbReference type="EMBL" id="ASY63601.1"/>
    </source>
</evidence>
<sequence length="448" mass="50867">MKQVFNSTLSPKQKEFCEAFRTKRRITFKGGTGFGKTFVLAVCFWWALICHEEVQVSILGPSEPNLKATSWKEILKFHDRMASPFNKAFDIAATRIAHKRNPASCFGEYRLASKDNVSSIRGIHMRNNFVFVDESTGVDDEVFIEGLGGIFADPNPKLCIISNPSRASGYFWRTWCDPELSSIWTHVHGTFWDSPNYDPETFEETAKSFGGPTSRDYRVMIEGDFPLTDVDGLIPRELIDAAVLNEDAIPADNVPIIWGLDPASAGKDSSVLAMRHDNKVLDFKQWQGLNPTQLSEKVRDLYQQTPKHLRPAIIAVDGTGLGNGVWSNLRDWGLPTYNAVYKGKPTRNPEKYVSFKDQIYWETRDWFASENVSIPNEAKLIEELASVQYDDTSGKIKIEEKKATKKRIGRSPDHFDALALTFSVSKTRYASKYGWSKPIEYDWLQSYE</sequence>
<dbReference type="SUPFAM" id="SSF52540">
    <property type="entry name" value="P-loop containing nucleoside triphosphate hydrolases"/>
    <property type="match status" value="1"/>
</dbReference>
<proteinExistence type="predicted"/>
<dbReference type="EMBL" id="CP023067">
    <property type="protein sequence ID" value="ASY63601.1"/>
    <property type="molecule type" value="Genomic_DNA"/>
</dbReference>
<dbReference type="KEGG" id="esj:SJ05684_c21600"/>
<dbReference type="InterPro" id="IPR027417">
    <property type="entry name" value="P-loop_NTPase"/>
</dbReference>
<name>A0A249PCF4_9HYPH</name>
<gene>
    <name evidence="2" type="ORF">SJ05684_c21600</name>
</gene>
<dbReference type="STRING" id="716928.GCA_000261485_00297"/>
<accession>A0A249PCF4</accession>